<keyword evidence="14" id="KW-1185">Reference proteome</keyword>
<dbReference type="GO" id="GO:0043565">
    <property type="term" value="F:sequence-specific DNA binding"/>
    <property type="evidence" value="ECO:0007669"/>
    <property type="project" value="InterPro"/>
</dbReference>
<dbReference type="PANTHER" id="PTHR45886:SF14">
    <property type="entry name" value="NUCLEAR HORMONE RECEPTOR FAMILY-RELATED"/>
    <property type="match status" value="1"/>
</dbReference>
<dbReference type="InterPro" id="IPR013088">
    <property type="entry name" value="Znf_NHR/GATA"/>
</dbReference>
<evidence type="ECO:0000259" key="11">
    <source>
        <dbReference type="PROSITE" id="PS51030"/>
    </source>
</evidence>
<evidence type="ECO:0000256" key="8">
    <source>
        <dbReference type="ARBA" id="ARBA00023170"/>
    </source>
</evidence>
<evidence type="ECO:0000313" key="14">
    <source>
        <dbReference type="Proteomes" id="UP000298663"/>
    </source>
</evidence>
<keyword evidence="8 10" id="KW-0675">Receptor</keyword>
<evidence type="ECO:0008006" key="15">
    <source>
        <dbReference type="Google" id="ProtNLM"/>
    </source>
</evidence>
<dbReference type="GO" id="GO:0003700">
    <property type="term" value="F:DNA-binding transcription factor activity"/>
    <property type="evidence" value="ECO:0007669"/>
    <property type="project" value="InterPro"/>
</dbReference>
<reference evidence="13 14" key="2">
    <citation type="journal article" date="2019" name="G3 (Bethesda)">
        <title>Hybrid Assembly of the Genome of the Entomopathogenic Nematode Steinernema carpocapsae Identifies the X-Chromosome.</title>
        <authorList>
            <person name="Serra L."/>
            <person name="Macchietto M."/>
            <person name="Macias-Munoz A."/>
            <person name="McGill C.J."/>
            <person name="Rodriguez I.M."/>
            <person name="Rodriguez B."/>
            <person name="Murad R."/>
            <person name="Mortazavi A."/>
        </authorList>
    </citation>
    <scope>NUCLEOTIDE SEQUENCE [LARGE SCALE GENOMIC DNA]</scope>
    <source>
        <strain evidence="13 14">ALL</strain>
    </source>
</reference>
<dbReference type="Gene3D" id="1.10.565.10">
    <property type="entry name" value="Retinoid X Receptor"/>
    <property type="match status" value="1"/>
</dbReference>
<evidence type="ECO:0000256" key="4">
    <source>
        <dbReference type="ARBA" id="ARBA00022833"/>
    </source>
</evidence>
<protein>
    <recommendedName>
        <fullName evidence="15">Nuclear receptor domain-containing protein</fullName>
    </recommendedName>
</protein>
<organism evidence="13 14">
    <name type="scientific">Steinernema carpocapsae</name>
    <name type="common">Entomopathogenic nematode</name>
    <dbReference type="NCBI Taxonomy" id="34508"/>
    <lineage>
        <taxon>Eukaryota</taxon>
        <taxon>Metazoa</taxon>
        <taxon>Ecdysozoa</taxon>
        <taxon>Nematoda</taxon>
        <taxon>Chromadorea</taxon>
        <taxon>Rhabditida</taxon>
        <taxon>Tylenchina</taxon>
        <taxon>Panagrolaimomorpha</taxon>
        <taxon>Strongyloidoidea</taxon>
        <taxon>Steinernematidae</taxon>
        <taxon>Steinernema</taxon>
    </lineage>
</organism>
<dbReference type="InterPro" id="IPR035500">
    <property type="entry name" value="NHR-like_dom_sf"/>
</dbReference>
<dbReference type="PRINTS" id="PR00047">
    <property type="entry name" value="STROIDFINGER"/>
</dbReference>
<keyword evidence="5 10" id="KW-0805">Transcription regulation</keyword>
<dbReference type="GO" id="GO:0005634">
    <property type="term" value="C:nucleus"/>
    <property type="evidence" value="ECO:0007669"/>
    <property type="project" value="UniProtKB-SubCell"/>
</dbReference>
<dbReference type="AlphaFoldDB" id="A0A4U5LS31"/>
<gene>
    <name evidence="13" type="ORF">L596_030223</name>
</gene>
<dbReference type="PANTHER" id="PTHR45886">
    <property type="entry name" value="NUCLEAR HORMONE RECEPTOR FAMILY-RELATED-RELATED"/>
    <property type="match status" value="1"/>
</dbReference>
<dbReference type="SMART" id="SM00430">
    <property type="entry name" value="HOLI"/>
    <property type="match status" value="1"/>
</dbReference>
<evidence type="ECO:0000259" key="12">
    <source>
        <dbReference type="PROSITE" id="PS51843"/>
    </source>
</evidence>
<keyword evidence="7 10" id="KW-0804">Transcription</keyword>
<dbReference type="InterPro" id="IPR000536">
    <property type="entry name" value="Nucl_hrmn_rcpt_lig-bd"/>
</dbReference>
<comment type="similarity">
    <text evidence="1 10">Belongs to the nuclear hormone receptor family.</text>
</comment>
<reference evidence="13 14" key="1">
    <citation type="journal article" date="2015" name="Genome Biol.">
        <title>Comparative genomics of Steinernema reveals deeply conserved gene regulatory networks.</title>
        <authorList>
            <person name="Dillman A.R."/>
            <person name="Macchietto M."/>
            <person name="Porter C.F."/>
            <person name="Rogers A."/>
            <person name="Williams B."/>
            <person name="Antoshechkin I."/>
            <person name="Lee M.M."/>
            <person name="Goodwin Z."/>
            <person name="Lu X."/>
            <person name="Lewis E.E."/>
            <person name="Goodrich-Blair H."/>
            <person name="Stock S.P."/>
            <person name="Adams B.J."/>
            <person name="Sternberg P.W."/>
            <person name="Mortazavi A."/>
        </authorList>
    </citation>
    <scope>NUCLEOTIDE SEQUENCE [LARGE SCALE GENOMIC DNA]</scope>
    <source>
        <strain evidence="13 14">ALL</strain>
    </source>
</reference>
<evidence type="ECO:0000256" key="5">
    <source>
        <dbReference type="ARBA" id="ARBA00023015"/>
    </source>
</evidence>
<sequence>MISLRLPACTLEVTRAMDFGAPTTCFICGNAANCLHYGVPSCSGCKSFFRRCVASGDIKKCPKIGKCVVKHGGSFCRRCRYEKCIRFGMKVQDVRWNKFKPKLVVPVSPGLPDLNELSVANIGSLLRVEDKFKSLLYSTFFPYSRTKSIPEFLAEPCHFNEADKYQIINTWEKCPSPFYAYSQDDVKRGRKMWGFVLCILTIDYFKTFDFFRSLDISDQIALLKGSVIPLVQFIKGYTSYLRGHKDTLRNLDETVPFNDPLFECEALRRHRHSNVLRACVDTKIAIDKIVLLKAIIALNSAAPNLSTNARNVISEERVKYVKALMKMVQLENDSKTWVAKFHDVYTFVELNLIDTRNMTELFFLRLLPLLSSGVLRERLWFDLYCHS</sequence>
<feature type="domain" description="Nuclear receptor" evidence="11">
    <location>
        <begin position="22"/>
        <end position="96"/>
    </location>
</feature>
<dbReference type="PROSITE" id="PS00031">
    <property type="entry name" value="NUCLEAR_REC_DBD_1"/>
    <property type="match status" value="1"/>
</dbReference>
<dbReference type="PROSITE" id="PS51030">
    <property type="entry name" value="NUCLEAR_REC_DBD_2"/>
    <property type="match status" value="1"/>
</dbReference>
<dbReference type="Proteomes" id="UP000298663">
    <property type="component" value="Unassembled WGS sequence"/>
</dbReference>
<comment type="subcellular location">
    <subcellularLocation>
        <location evidence="10">Nucleus</location>
    </subcellularLocation>
</comment>
<dbReference type="InterPro" id="IPR001628">
    <property type="entry name" value="Znf_hrmn_rcpt"/>
</dbReference>
<evidence type="ECO:0000256" key="3">
    <source>
        <dbReference type="ARBA" id="ARBA00022771"/>
    </source>
</evidence>
<dbReference type="PROSITE" id="PS51843">
    <property type="entry name" value="NR_LBD"/>
    <property type="match status" value="1"/>
</dbReference>
<evidence type="ECO:0000313" key="13">
    <source>
        <dbReference type="EMBL" id="TKR58827.1"/>
    </source>
</evidence>
<keyword evidence="6 10" id="KW-0238">DNA-binding</keyword>
<evidence type="ECO:0000256" key="1">
    <source>
        <dbReference type="ARBA" id="ARBA00005993"/>
    </source>
</evidence>
<dbReference type="SUPFAM" id="SSF57716">
    <property type="entry name" value="Glucocorticoid receptor-like (DNA-binding domain)"/>
    <property type="match status" value="1"/>
</dbReference>
<comment type="caution">
    <text evidence="13">The sequence shown here is derived from an EMBL/GenBank/DDBJ whole genome shotgun (WGS) entry which is preliminary data.</text>
</comment>
<dbReference type="SMART" id="SM00399">
    <property type="entry name" value="ZnF_C4"/>
    <property type="match status" value="1"/>
</dbReference>
<keyword evidence="2 10" id="KW-0479">Metal-binding</keyword>
<feature type="domain" description="NR LBD" evidence="12">
    <location>
        <begin position="163"/>
        <end position="383"/>
    </location>
</feature>
<dbReference type="Pfam" id="PF00105">
    <property type="entry name" value="zf-C4"/>
    <property type="match status" value="1"/>
</dbReference>
<dbReference type="STRING" id="34508.A0A4U5LS31"/>
<dbReference type="EMBL" id="AZBU02000013">
    <property type="protein sequence ID" value="TKR58827.1"/>
    <property type="molecule type" value="Genomic_DNA"/>
</dbReference>
<keyword evidence="9 10" id="KW-0539">Nucleus</keyword>
<dbReference type="Pfam" id="PF00104">
    <property type="entry name" value="Hormone_recep"/>
    <property type="match status" value="1"/>
</dbReference>
<keyword evidence="4 10" id="KW-0862">Zinc</keyword>
<evidence type="ECO:0000256" key="9">
    <source>
        <dbReference type="ARBA" id="ARBA00023242"/>
    </source>
</evidence>
<keyword evidence="3 10" id="KW-0863">Zinc-finger</keyword>
<proteinExistence type="inferred from homology"/>
<dbReference type="Gene3D" id="3.30.50.10">
    <property type="entry name" value="Erythroid Transcription Factor GATA-1, subunit A"/>
    <property type="match status" value="1"/>
</dbReference>
<name>A0A4U5LS31_STECR</name>
<evidence type="ECO:0000256" key="2">
    <source>
        <dbReference type="ARBA" id="ARBA00022723"/>
    </source>
</evidence>
<dbReference type="OrthoDB" id="10018779at2759"/>
<evidence type="ECO:0000256" key="6">
    <source>
        <dbReference type="ARBA" id="ARBA00023125"/>
    </source>
</evidence>
<dbReference type="SUPFAM" id="SSF48508">
    <property type="entry name" value="Nuclear receptor ligand-binding domain"/>
    <property type="match status" value="1"/>
</dbReference>
<evidence type="ECO:0000256" key="7">
    <source>
        <dbReference type="ARBA" id="ARBA00023163"/>
    </source>
</evidence>
<accession>A0A4U5LS31</accession>
<dbReference type="GO" id="GO:0008270">
    <property type="term" value="F:zinc ion binding"/>
    <property type="evidence" value="ECO:0007669"/>
    <property type="project" value="UniProtKB-KW"/>
</dbReference>
<evidence type="ECO:0000256" key="10">
    <source>
        <dbReference type="RuleBase" id="RU004334"/>
    </source>
</evidence>